<name>A0A9P5AMX4_9HYPO</name>
<keyword evidence="2" id="KW-0548">Nucleotidyltransferase</keyword>
<keyword evidence="2" id="KW-0695">RNA-directed DNA polymerase</keyword>
<organism evidence="2 3">
    <name type="scientific">Fusarium beomiforme</name>
    <dbReference type="NCBI Taxonomy" id="44412"/>
    <lineage>
        <taxon>Eukaryota</taxon>
        <taxon>Fungi</taxon>
        <taxon>Dikarya</taxon>
        <taxon>Ascomycota</taxon>
        <taxon>Pezizomycotina</taxon>
        <taxon>Sordariomycetes</taxon>
        <taxon>Hypocreomycetidae</taxon>
        <taxon>Hypocreales</taxon>
        <taxon>Nectriaceae</taxon>
        <taxon>Fusarium</taxon>
        <taxon>Fusarium burgessii species complex</taxon>
    </lineage>
</organism>
<evidence type="ECO:0000256" key="1">
    <source>
        <dbReference type="SAM" id="MobiDB-lite"/>
    </source>
</evidence>
<proteinExistence type="predicted"/>
<evidence type="ECO:0000313" key="3">
    <source>
        <dbReference type="Proteomes" id="UP000730481"/>
    </source>
</evidence>
<feature type="compositionally biased region" description="Basic and acidic residues" evidence="1">
    <location>
        <begin position="146"/>
        <end position="166"/>
    </location>
</feature>
<protein>
    <submittedName>
        <fullName evidence="2">Reverse transcriptase</fullName>
    </submittedName>
</protein>
<feature type="compositionally biased region" description="Basic and acidic residues" evidence="1">
    <location>
        <begin position="188"/>
        <end position="205"/>
    </location>
</feature>
<dbReference type="GO" id="GO:0003964">
    <property type="term" value="F:RNA-directed DNA polymerase activity"/>
    <property type="evidence" value="ECO:0007669"/>
    <property type="project" value="UniProtKB-KW"/>
</dbReference>
<reference evidence="2" key="2">
    <citation type="submission" date="2020-02" db="EMBL/GenBank/DDBJ databases">
        <title>Identification and distribution of gene clusters putatively required for synthesis of sphingolipid metabolism inhibitors in phylogenetically diverse species of the filamentous fungus Fusarium.</title>
        <authorList>
            <person name="Kim H.-S."/>
            <person name="Busman M."/>
            <person name="Brown D.W."/>
            <person name="Divon H."/>
            <person name="Uhlig S."/>
            <person name="Proctor R.H."/>
        </authorList>
    </citation>
    <scope>NUCLEOTIDE SEQUENCE</scope>
    <source>
        <strain evidence="2">NRRL 25174</strain>
    </source>
</reference>
<feature type="region of interest" description="Disordered" evidence="1">
    <location>
        <begin position="143"/>
        <end position="231"/>
    </location>
</feature>
<gene>
    <name evidence="2" type="ORF">FBEOM_4427</name>
</gene>
<reference evidence="2" key="1">
    <citation type="journal article" date="2017" name="Mycologia">
        <title>Fusarium algeriense, sp. nov., a novel toxigenic crown rot pathogen of durum wheat from Algeria is nested in the Fusarium burgessii species complex.</title>
        <authorList>
            <person name="Laraba I."/>
            <person name="Keddad A."/>
            <person name="Boureghda H."/>
            <person name="Abdallah N."/>
            <person name="Vaughan M.M."/>
            <person name="Proctor R.H."/>
            <person name="Busman M."/>
            <person name="O'Donnell K."/>
        </authorList>
    </citation>
    <scope>NUCLEOTIDE SEQUENCE</scope>
    <source>
        <strain evidence="2">NRRL 25174</strain>
    </source>
</reference>
<dbReference type="OrthoDB" id="5244787at2759"/>
<feature type="compositionally biased region" description="Polar residues" evidence="1">
    <location>
        <begin position="220"/>
        <end position="231"/>
    </location>
</feature>
<dbReference type="Proteomes" id="UP000730481">
    <property type="component" value="Unassembled WGS sequence"/>
</dbReference>
<keyword evidence="2" id="KW-0808">Transferase</keyword>
<dbReference type="EMBL" id="PVQB02000185">
    <property type="protein sequence ID" value="KAF4341643.1"/>
    <property type="molecule type" value="Genomic_DNA"/>
</dbReference>
<sequence>MPSLWQLHFLVISVYYLLWGWLPHEAAWTMLPGLLPAFCLAVRRQKKIDWDDFLEGGANIWQSAKYLMPGGDMMRVKIPPLKRPDGTKIRDTAEQSEELLSAFFPSLPAVIEDEGPIPAGWSSPGSGTALVPNVTDRWSTAGSVEMRQDHPAQEARQGRLRDRQGMKTDLTAIDAGQDSRGGRGGQDLVRRRDGQTSTDKPHWSKETAVGRAGTADLPRTSMQSMDKPQSG</sequence>
<accession>A0A9P5AMX4</accession>
<dbReference type="AlphaFoldDB" id="A0A9P5AMX4"/>
<evidence type="ECO:0000313" key="2">
    <source>
        <dbReference type="EMBL" id="KAF4341643.1"/>
    </source>
</evidence>
<comment type="caution">
    <text evidence="2">The sequence shown here is derived from an EMBL/GenBank/DDBJ whole genome shotgun (WGS) entry which is preliminary data.</text>
</comment>
<keyword evidence="3" id="KW-1185">Reference proteome</keyword>